<dbReference type="Proteomes" id="UP001597391">
    <property type="component" value="Unassembled WGS sequence"/>
</dbReference>
<accession>A0ABW5XLA1</accession>
<dbReference type="SUPFAM" id="SSF51182">
    <property type="entry name" value="RmlC-like cupins"/>
    <property type="match status" value="1"/>
</dbReference>
<dbReference type="PANTHER" id="PTHR10309">
    <property type="entry name" value="MANNOSE-6-PHOSPHATE ISOMERASE"/>
    <property type="match status" value="1"/>
</dbReference>
<evidence type="ECO:0000256" key="3">
    <source>
        <dbReference type="ARBA" id="ARBA00010772"/>
    </source>
</evidence>
<comment type="catalytic activity">
    <reaction evidence="1">
        <text>D-mannose 6-phosphate = D-fructose 6-phosphate</text>
        <dbReference type="Rhea" id="RHEA:12356"/>
        <dbReference type="ChEBI" id="CHEBI:58735"/>
        <dbReference type="ChEBI" id="CHEBI:61527"/>
        <dbReference type="EC" id="5.3.1.8"/>
    </reaction>
</comment>
<evidence type="ECO:0000313" key="10">
    <source>
        <dbReference type="Proteomes" id="UP001597391"/>
    </source>
</evidence>
<evidence type="ECO:0000313" key="9">
    <source>
        <dbReference type="EMBL" id="MFD2841693.1"/>
    </source>
</evidence>
<keyword evidence="5" id="KW-0479">Metal-binding</keyword>
<evidence type="ECO:0000256" key="1">
    <source>
        <dbReference type="ARBA" id="ARBA00000757"/>
    </source>
</evidence>
<proteinExistence type="inferred from homology"/>
<keyword evidence="7 9" id="KW-0413">Isomerase</keyword>
<comment type="cofactor">
    <cofactor evidence="2">
        <name>Zn(2+)</name>
        <dbReference type="ChEBI" id="CHEBI:29105"/>
    </cofactor>
</comment>
<name>A0ABW5XLA1_9MICO</name>
<dbReference type="PIRSF" id="PIRSF001480">
    <property type="entry name" value="Mannose-6-phosphate_isomerase"/>
    <property type="match status" value="1"/>
</dbReference>
<dbReference type="InterPro" id="IPR001250">
    <property type="entry name" value="Man6P_Isoase-1"/>
</dbReference>
<organism evidence="9 10">
    <name type="scientific">Populibacterium corticicola</name>
    <dbReference type="NCBI Taxonomy" id="1812826"/>
    <lineage>
        <taxon>Bacteria</taxon>
        <taxon>Bacillati</taxon>
        <taxon>Actinomycetota</taxon>
        <taxon>Actinomycetes</taxon>
        <taxon>Micrococcales</taxon>
        <taxon>Jonesiaceae</taxon>
        <taxon>Populibacterium</taxon>
    </lineage>
</organism>
<dbReference type="InterPro" id="IPR014710">
    <property type="entry name" value="RmlC-like_jellyroll"/>
</dbReference>
<dbReference type="NCBIfam" id="TIGR00218">
    <property type="entry name" value="manA"/>
    <property type="match status" value="1"/>
</dbReference>
<gene>
    <name evidence="9" type="primary">manA</name>
    <name evidence="9" type="ORF">ACFSYH_14090</name>
</gene>
<dbReference type="EC" id="5.3.1.8" evidence="4"/>
<feature type="domain" description="Phosphomannose isomerase type I catalytic" evidence="8">
    <location>
        <begin position="2"/>
        <end position="168"/>
    </location>
</feature>
<dbReference type="PANTHER" id="PTHR10309:SF0">
    <property type="entry name" value="MANNOSE-6-PHOSPHATE ISOMERASE"/>
    <property type="match status" value="1"/>
</dbReference>
<protein>
    <recommendedName>
        <fullName evidence="4">mannose-6-phosphate isomerase</fullName>
        <ecNumber evidence="4">5.3.1.8</ecNumber>
    </recommendedName>
</protein>
<dbReference type="GO" id="GO:0004476">
    <property type="term" value="F:mannose-6-phosphate isomerase activity"/>
    <property type="evidence" value="ECO:0007669"/>
    <property type="project" value="UniProtKB-EC"/>
</dbReference>
<evidence type="ECO:0000256" key="4">
    <source>
        <dbReference type="ARBA" id="ARBA00011956"/>
    </source>
</evidence>
<evidence type="ECO:0000256" key="2">
    <source>
        <dbReference type="ARBA" id="ARBA00001947"/>
    </source>
</evidence>
<dbReference type="InterPro" id="IPR016305">
    <property type="entry name" value="Mannose-6-P_Isomerase"/>
</dbReference>
<comment type="similarity">
    <text evidence="3">Belongs to the mannose-6-phosphate isomerase type 1 family.</text>
</comment>
<evidence type="ECO:0000256" key="6">
    <source>
        <dbReference type="ARBA" id="ARBA00022833"/>
    </source>
</evidence>
<dbReference type="EMBL" id="JBHUOP010000008">
    <property type="protein sequence ID" value="MFD2841693.1"/>
    <property type="molecule type" value="Genomic_DNA"/>
</dbReference>
<evidence type="ECO:0000256" key="5">
    <source>
        <dbReference type="ARBA" id="ARBA00022723"/>
    </source>
</evidence>
<dbReference type="PRINTS" id="PR00714">
    <property type="entry name" value="MAN6PISMRASE"/>
</dbReference>
<dbReference type="Pfam" id="PF20511">
    <property type="entry name" value="PMI_typeI_cat"/>
    <property type="match status" value="1"/>
</dbReference>
<dbReference type="Gene3D" id="2.60.120.10">
    <property type="entry name" value="Jelly Rolls"/>
    <property type="match status" value="2"/>
</dbReference>
<dbReference type="Gene3D" id="1.10.441.10">
    <property type="entry name" value="Phosphomannose Isomerase, domain 2"/>
    <property type="match status" value="1"/>
</dbReference>
<dbReference type="InterPro" id="IPR011051">
    <property type="entry name" value="RmlC_Cupin_sf"/>
</dbReference>
<comment type="caution">
    <text evidence="9">The sequence shown here is derived from an EMBL/GenBank/DDBJ whole genome shotgun (WGS) entry which is preliminary data.</text>
</comment>
<keyword evidence="10" id="KW-1185">Reference proteome</keyword>
<reference evidence="10" key="1">
    <citation type="journal article" date="2019" name="Int. J. Syst. Evol. Microbiol.">
        <title>The Global Catalogue of Microorganisms (GCM) 10K type strain sequencing project: providing services to taxonomists for standard genome sequencing and annotation.</title>
        <authorList>
            <consortium name="The Broad Institute Genomics Platform"/>
            <consortium name="The Broad Institute Genome Sequencing Center for Infectious Disease"/>
            <person name="Wu L."/>
            <person name="Ma J."/>
        </authorList>
    </citation>
    <scope>NUCLEOTIDE SEQUENCE [LARGE SCALE GENOMIC DNA]</scope>
    <source>
        <strain evidence="10">KCTC 33576</strain>
    </source>
</reference>
<dbReference type="InterPro" id="IPR046457">
    <property type="entry name" value="PMI_typeI_cat"/>
</dbReference>
<evidence type="ECO:0000259" key="8">
    <source>
        <dbReference type="Pfam" id="PF20511"/>
    </source>
</evidence>
<sequence length="420" mass="45469">MMYRLSNPLQSYEWGSKEAIFEAFGWETTGLPGAELWLGAHPLAVSVARTADVLPAHWQDYRHVAVEHTVADGVSLIDLIKSDPHFMLGEAVEEEFGPRLPYLMKILAADQPLSLQVHPKPHIARRGFMRENAAGVALNDPERNYKDESHKPEMLVAMTPFEGLSGFRRPQRIIQLLEHVKGDTASKMREMLQYRPSAAGIEQAFTLALELRGTNCSVELDESMDSIAELVGLQEQAGETVSRGHRTALELFERYPGDPGALVSLMLNRFSLQPGEAVYLGAGQVHAYLSGLGVEIMASSDNVLRAGLTHKKVDVPELLQCTDFAPTPAGRPRLRAGTSQLTEYRPGVPEFALIYGGVEGSAIVPHNGPRIVLCLSGELEVSGVLGPLGTLAAGQSAFVPHGVGNLGLRGDGSVAIAYVP</sequence>
<dbReference type="CDD" id="cd07011">
    <property type="entry name" value="cupin_PMI_type_I_N"/>
    <property type="match status" value="1"/>
</dbReference>
<evidence type="ECO:0000256" key="7">
    <source>
        <dbReference type="ARBA" id="ARBA00023235"/>
    </source>
</evidence>
<keyword evidence="6" id="KW-0862">Zinc</keyword>